<protein>
    <submittedName>
        <fullName evidence="1">Uncharacterized protein</fullName>
    </submittedName>
</protein>
<dbReference type="HOGENOM" id="CLU_2870464_0_0_1"/>
<sequence length="64" mass="7578">MGTRIPQESTNIPNLSIDYMIGEITWESIYSSMIKFFNKISQMHLALMLDKRHISNDFSWMDSY</sequence>
<evidence type="ECO:0000313" key="1">
    <source>
        <dbReference type="EnsemblMetazoa" id="tetur17g03780.1"/>
    </source>
</evidence>
<organism evidence="1 2">
    <name type="scientific">Tetranychus urticae</name>
    <name type="common">Two-spotted spider mite</name>
    <dbReference type="NCBI Taxonomy" id="32264"/>
    <lineage>
        <taxon>Eukaryota</taxon>
        <taxon>Metazoa</taxon>
        <taxon>Ecdysozoa</taxon>
        <taxon>Arthropoda</taxon>
        <taxon>Chelicerata</taxon>
        <taxon>Arachnida</taxon>
        <taxon>Acari</taxon>
        <taxon>Acariformes</taxon>
        <taxon>Trombidiformes</taxon>
        <taxon>Prostigmata</taxon>
        <taxon>Eleutherengona</taxon>
        <taxon>Raphignathae</taxon>
        <taxon>Tetranychoidea</taxon>
        <taxon>Tetranychidae</taxon>
        <taxon>Tetranychus</taxon>
    </lineage>
</organism>
<keyword evidence="2" id="KW-1185">Reference proteome</keyword>
<reference evidence="1" key="2">
    <citation type="submission" date="2015-06" db="UniProtKB">
        <authorList>
            <consortium name="EnsemblMetazoa"/>
        </authorList>
    </citation>
    <scope>IDENTIFICATION</scope>
</reference>
<accession>T1KQD9</accession>
<dbReference type="Proteomes" id="UP000015104">
    <property type="component" value="Unassembled WGS sequence"/>
</dbReference>
<name>T1KQD9_TETUR</name>
<reference evidence="2" key="1">
    <citation type="submission" date="2011-08" db="EMBL/GenBank/DDBJ databases">
        <authorList>
            <person name="Rombauts S."/>
        </authorList>
    </citation>
    <scope>NUCLEOTIDE SEQUENCE</scope>
    <source>
        <strain evidence="2">London</strain>
    </source>
</reference>
<dbReference type="AlphaFoldDB" id="T1KQD9"/>
<evidence type="ECO:0000313" key="2">
    <source>
        <dbReference type="Proteomes" id="UP000015104"/>
    </source>
</evidence>
<dbReference type="EMBL" id="CAEY01000349">
    <property type="status" value="NOT_ANNOTATED_CDS"/>
    <property type="molecule type" value="Genomic_DNA"/>
</dbReference>
<proteinExistence type="predicted"/>
<dbReference type="EnsemblMetazoa" id="tetur17g03780.1">
    <property type="protein sequence ID" value="tetur17g03780.1"/>
    <property type="gene ID" value="tetur17g03780"/>
</dbReference>